<dbReference type="PATRIC" id="fig|1081904.3.peg.1982"/>
<keyword evidence="3" id="KW-1185">Reference proteome</keyword>
<evidence type="ECO:0000256" key="1">
    <source>
        <dbReference type="SAM" id="SignalP"/>
    </source>
</evidence>
<proteinExistence type="predicted"/>
<dbReference type="Pfam" id="PF08757">
    <property type="entry name" value="CotH"/>
    <property type="match status" value="1"/>
</dbReference>
<gene>
    <name evidence="2" type="ORF">HMPREF1218_1205</name>
</gene>
<feature type="chain" id="PRO_5004631603" evidence="1">
    <location>
        <begin position="22"/>
        <end position="689"/>
    </location>
</feature>
<dbReference type="EMBL" id="AWET01000044">
    <property type="protein sequence ID" value="ERJ99080.1"/>
    <property type="molecule type" value="Genomic_DNA"/>
</dbReference>
<sequence>MKINVLSLAAVSVLMMVIASCSIDDITQDIIKKSIVKKENTRLTTFIADRSLNKTDTRTSLDHGSGYFFWENGDKVYVKDDDNIFQKSNNVVIDKTSLFNFMMPGTYTASKYIVYYPGKGGYGNRVTIAAEQIQETPYNSKHFGESGDCSVGLATKTRSGQFIFQLEHKAAYLCFLPYAKQKRVNTYITAIEVISDDNIAGTYMLSPTDEKLVGSGSGKTITLITKGIGDDEKGFPLKNTSPAIRENGAFMVIAPGRHKLTVKYHVKDRLTNVDGIIVKTLKAFDYKANNYYDIKSQLDVSANDAKARVPRIDIDIDGGAFVTDKKTYRNARFKISGMGIYPDITETVQIKGRGNSSWNDKNPYDKNPYRLKFKKAVTPFGLAKGKNWVLLSNKRRRSMLSNAIGMKLAALVQTTAVNHIIPVELYINGNYRGSYNFTEKVGISDNSVKVKDKSKAALLELDTYYDEQYKFYSTFYNLPVNVKDFHFAKDEIPNMLDIIRSDFDRFCLTLKVDGHISHLADVDQLARYLMVNELLCNYEIMHPKSTFLYKEDFTSANSKYIFGPVWDFDLAFGYETNRDYGTANPETDFWNVPSSLYKGQQFIRDLRFKDKAVDKAYYRVWTNFMRNQLQELLSFCDEYYRYVRPSFLNNDKKWNNKDDYQLVVQNMKTWLQRRANYIYARLTPYELEE</sequence>
<dbReference type="PROSITE" id="PS51257">
    <property type="entry name" value="PROKAR_LIPOPROTEIN"/>
    <property type="match status" value="1"/>
</dbReference>
<dbReference type="InterPro" id="IPR014867">
    <property type="entry name" value="Spore_coat_CotH_CotH2/3/7"/>
</dbReference>
<feature type="signal peptide" evidence="1">
    <location>
        <begin position="1"/>
        <end position="21"/>
    </location>
</feature>
<evidence type="ECO:0000313" key="2">
    <source>
        <dbReference type="EMBL" id="ERJ99080.1"/>
    </source>
</evidence>
<reference evidence="2 3" key="1">
    <citation type="submission" date="2013-08" db="EMBL/GenBank/DDBJ databases">
        <authorList>
            <person name="Durkin A.S."/>
            <person name="Haft D.R."/>
            <person name="McCorrison J."/>
            <person name="Torralba M."/>
            <person name="Gillis M."/>
            <person name="Haft D.H."/>
            <person name="Methe B."/>
            <person name="Sutton G."/>
            <person name="Nelson K.E."/>
        </authorList>
    </citation>
    <scope>NUCLEOTIDE SEQUENCE [LARGE SCALE GENOMIC DNA]</scope>
    <source>
        <strain evidence="2 3">F0068</strain>
    </source>
</reference>
<name>U2L428_9BACT</name>
<dbReference type="RefSeq" id="WP_021584536.1">
    <property type="nucleotide sequence ID" value="NZ_AWET01000044.1"/>
</dbReference>
<dbReference type="Proteomes" id="UP000016600">
    <property type="component" value="Unassembled WGS sequence"/>
</dbReference>
<keyword evidence="1" id="KW-0732">Signal</keyword>
<protein>
    <submittedName>
        <fullName evidence="2">CotH protein</fullName>
    </submittedName>
</protein>
<organism evidence="2 3">
    <name type="scientific">Hoylesella pleuritidis F0068</name>
    <dbReference type="NCBI Taxonomy" id="1081904"/>
    <lineage>
        <taxon>Bacteria</taxon>
        <taxon>Pseudomonadati</taxon>
        <taxon>Bacteroidota</taxon>
        <taxon>Bacteroidia</taxon>
        <taxon>Bacteroidales</taxon>
        <taxon>Prevotellaceae</taxon>
        <taxon>Hoylesella</taxon>
    </lineage>
</organism>
<dbReference type="AlphaFoldDB" id="U2L428"/>
<comment type="caution">
    <text evidence="2">The sequence shown here is derived from an EMBL/GenBank/DDBJ whole genome shotgun (WGS) entry which is preliminary data.</text>
</comment>
<accession>U2L428</accession>
<evidence type="ECO:0000313" key="3">
    <source>
        <dbReference type="Proteomes" id="UP000016600"/>
    </source>
</evidence>